<dbReference type="AlphaFoldDB" id="A0A918UU84"/>
<name>A0A918UU84_9CAUL</name>
<dbReference type="EMBL" id="BMZB01000002">
    <property type="protein sequence ID" value="GGZ34677.1"/>
    <property type="molecule type" value="Genomic_DNA"/>
</dbReference>
<feature type="domain" description="HIG1" evidence="5">
    <location>
        <begin position="5"/>
        <end position="95"/>
    </location>
</feature>
<dbReference type="Gene3D" id="6.10.140.1320">
    <property type="match status" value="1"/>
</dbReference>
<feature type="transmembrane region" description="Helical" evidence="4">
    <location>
        <begin position="31"/>
        <end position="52"/>
    </location>
</feature>
<keyword evidence="2 4" id="KW-1133">Transmembrane helix</keyword>
<protein>
    <recommendedName>
        <fullName evidence="5">HIG1 domain-containing protein</fullName>
    </recommendedName>
</protein>
<dbReference type="NCBIfam" id="NF033233">
    <property type="entry name" value="twin_helix"/>
    <property type="match status" value="1"/>
</dbReference>
<evidence type="ECO:0000313" key="7">
    <source>
        <dbReference type="Proteomes" id="UP000662572"/>
    </source>
</evidence>
<gene>
    <name evidence="6" type="ORF">GCM10011273_21400</name>
</gene>
<sequence>MHTKNLDTRHYMVENDRDLTSFPWISVMNAFLTNLALIAMLGVLVVLGLGIFSLAKGGTFRESWSNKLMRLRVLLQAVAIVLLCVLLWWRTTHSG</sequence>
<dbReference type="PROSITE" id="PS51503">
    <property type="entry name" value="HIG1"/>
    <property type="match status" value="1"/>
</dbReference>
<organism evidence="6 7">
    <name type="scientific">Asticcacaulis endophyticus</name>
    <dbReference type="NCBI Taxonomy" id="1395890"/>
    <lineage>
        <taxon>Bacteria</taxon>
        <taxon>Pseudomonadati</taxon>
        <taxon>Pseudomonadota</taxon>
        <taxon>Alphaproteobacteria</taxon>
        <taxon>Caulobacterales</taxon>
        <taxon>Caulobacteraceae</taxon>
        <taxon>Asticcacaulis</taxon>
    </lineage>
</organism>
<evidence type="ECO:0000256" key="2">
    <source>
        <dbReference type="ARBA" id="ARBA00022989"/>
    </source>
</evidence>
<keyword evidence="1 4" id="KW-0812">Transmembrane</keyword>
<evidence type="ECO:0000256" key="3">
    <source>
        <dbReference type="ARBA" id="ARBA00023136"/>
    </source>
</evidence>
<proteinExistence type="predicted"/>
<reference evidence="6" key="2">
    <citation type="submission" date="2020-09" db="EMBL/GenBank/DDBJ databases">
        <authorList>
            <person name="Sun Q."/>
            <person name="Kim S."/>
        </authorList>
    </citation>
    <scope>NUCLEOTIDE SEQUENCE</scope>
    <source>
        <strain evidence="6">KCTC 32296</strain>
    </source>
</reference>
<dbReference type="InterPro" id="IPR007667">
    <property type="entry name" value="Hypoxia_induced_domain"/>
</dbReference>
<evidence type="ECO:0000259" key="5">
    <source>
        <dbReference type="PROSITE" id="PS51503"/>
    </source>
</evidence>
<dbReference type="Proteomes" id="UP000662572">
    <property type="component" value="Unassembled WGS sequence"/>
</dbReference>
<dbReference type="Pfam" id="PF04588">
    <property type="entry name" value="HIG_1_N"/>
    <property type="match status" value="1"/>
</dbReference>
<evidence type="ECO:0000313" key="6">
    <source>
        <dbReference type="EMBL" id="GGZ34677.1"/>
    </source>
</evidence>
<reference evidence="6" key="1">
    <citation type="journal article" date="2014" name="Int. J. Syst. Evol. Microbiol.">
        <title>Complete genome sequence of Corynebacterium casei LMG S-19264T (=DSM 44701T), isolated from a smear-ripened cheese.</title>
        <authorList>
            <consortium name="US DOE Joint Genome Institute (JGI-PGF)"/>
            <person name="Walter F."/>
            <person name="Albersmeier A."/>
            <person name="Kalinowski J."/>
            <person name="Ruckert C."/>
        </authorList>
    </citation>
    <scope>NUCLEOTIDE SEQUENCE</scope>
    <source>
        <strain evidence="6">KCTC 32296</strain>
    </source>
</reference>
<evidence type="ECO:0000256" key="1">
    <source>
        <dbReference type="ARBA" id="ARBA00022692"/>
    </source>
</evidence>
<keyword evidence="3 4" id="KW-0472">Membrane</keyword>
<accession>A0A918UU84</accession>
<keyword evidence="7" id="KW-1185">Reference proteome</keyword>
<comment type="caution">
    <text evidence="6">The sequence shown here is derived from an EMBL/GenBank/DDBJ whole genome shotgun (WGS) entry which is preliminary data.</text>
</comment>
<evidence type="ECO:0000256" key="4">
    <source>
        <dbReference type="SAM" id="Phobius"/>
    </source>
</evidence>
<feature type="transmembrane region" description="Helical" evidence="4">
    <location>
        <begin position="73"/>
        <end position="89"/>
    </location>
</feature>